<sequence>MKLVSAFGAADMLELDRQTVRRALRHVAPDGYEKKQPRWRMKTIMDAIDRHLGRNAGAGAPPQTALDALFDQFDTGCKDLDRVPVLEARRHEARRLVALLVELDAAMRADARARREDELRASLRCDQHLRLAMRNFEGPCEWTQDECWALLAEEAE</sequence>
<reference evidence="1 2" key="1">
    <citation type="submission" date="2019-08" db="EMBL/GenBank/DDBJ databases">
        <title>Bradyrhizobium hipponensis sp. nov., a rhizobium isolated from a Lupinus angustifolius root nodule in Tunisia.</title>
        <authorList>
            <person name="Off K."/>
            <person name="Rejili M."/>
            <person name="Mars M."/>
            <person name="Brachmann A."/>
            <person name="Marin M."/>
        </authorList>
    </citation>
    <scope>NUCLEOTIDE SEQUENCE [LARGE SCALE GENOMIC DNA]</scope>
    <source>
        <strain evidence="2">aSej3</strain>
    </source>
</reference>
<proteinExistence type="predicted"/>
<dbReference type="AlphaFoldDB" id="A0A5S4YU96"/>
<name>A0A5S4YU96_9BRAD</name>
<organism evidence="1 2">
    <name type="scientific">Bradyrhizobium hipponense</name>
    <dbReference type="NCBI Taxonomy" id="2605638"/>
    <lineage>
        <taxon>Bacteria</taxon>
        <taxon>Pseudomonadati</taxon>
        <taxon>Pseudomonadota</taxon>
        <taxon>Alphaproteobacteria</taxon>
        <taxon>Hyphomicrobiales</taxon>
        <taxon>Nitrobacteraceae</taxon>
        <taxon>Bradyrhizobium</taxon>
    </lineage>
</organism>
<evidence type="ECO:0000313" key="1">
    <source>
        <dbReference type="EMBL" id="TYO67077.1"/>
    </source>
</evidence>
<accession>A0A5S4YU96</accession>
<gene>
    <name evidence="1" type="ORF">FXV83_07680</name>
</gene>
<dbReference type="RefSeq" id="WP_148738586.1">
    <property type="nucleotide sequence ID" value="NZ_VSTH01000021.1"/>
</dbReference>
<comment type="caution">
    <text evidence="1">The sequence shown here is derived from an EMBL/GenBank/DDBJ whole genome shotgun (WGS) entry which is preliminary data.</text>
</comment>
<dbReference type="Proteomes" id="UP000324797">
    <property type="component" value="Unassembled WGS sequence"/>
</dbReference>
<keyword evidence="2" id="KW-1185">Reference proteome</keyword>
<evidence type="ECO:0000313" key="2">
    <source>
        <dbReference type="Proteomes" id="UP000324797"/>
    </source>
</evidence>
<protein>
    <submittedName>
        <fullName evidence="1">Uncharacterized protein</fullName>
    </submittedName>
</protein>
<dbReference type="EMBL" id="VSTH01000021">
    <property type="protein sequence ID" value="TYO67077.1"/>
    <property type="molecule type" value="Genomic_DNA"/>
</dbReference>